<dbReference type="AlphaFoldDB" id="A0A7U7J5D5"/>
<dbReference type="GO" id="GO:0005737">
    <property type="term" value="C:cytoplasm"/>
    <property type="evidence" value="ECO:0007669"/>
    <property type="project" value="TreeGrafter"/>
</dbReference>
<evidence type="ECO:0000313" key="3">
    <source>
        <dbReference type="EMBL" id="CDH46283.1"/>
    </source>
</evidence>
<dbReference type="Proteomes" id="UP000019184">
    <property type="component" value="Unassembled WGS sequence"/>
</dbReference>
<dbReference type="Gene3D" id="3.30.1200.10">
    <property type="entry name" value="YggU-like"/>
    <property type="match status" value="1"/>
</dbReference>
<comment type="similarity">
    <text evidence="1 2">Belongs to the UPF0235 family.</text>
</comment>
<proteinExistence type="inferred from homology"/>
<dbReference type="RefSeq" id="WP_034434914.1">
    <property type="nucleotide sequence ID" value="NZ_CBTK010000256.1"/>
</dbReference>
<gene>
    <name evidence="3" type="primary">yggU</name>
    <name evidence="3" type="ORF">BN874_410006</name>
</gene>
<dbReference type="HAMAP" id="MF_00634">
    <property type="entry name" value="UPF0235"/>
    <property type="match status" value="1"/>
</dbReference>
<dbReference type="SUPFAM" id="SSF69786">
    <property type="entry name" value="YggU-like"/>
    <property type="match status" value="1"/>
</dbReference>
<dbReference type="InterPro" id="IPR003746">
    <property type="entry name" value="DUF167"/>
</dbReference>
<reference evidence="3 4" key="1">
    <citation type="journal article" date="2014" name="ISME J.">
        <title>Candidatus Competibacter-lineage genomes retrieved from metagenomes reveal functional metabolic diversity.</title>
        <authorList>
            <person name="McIlroy S.J."/>
            <person name="Albertsen M."/>
            <person name="Andresen E.K."/>
            <person name="Saunders A.M."/>
            <person name="Kristiansen R."/>
            <person name="Stokholm-Bjerregaard M."/>
            <person name="Nielsen K.L."/>
            <person name="Nielsen P.H."/>
        </authorList>
    </citation>
    <scope>NUCLEOTIDE SEQUENCE [LARGE SCALE GENOMIC DNA]</scope>
    <source>
        <strain evidence="3 4">Run_B_J11</strain>
    </source>
</reference>
<protein>
    <recommendedName>
        <fullName evidence="2">UPF0235 protein BN874_410006</fullName>
    </recommendedName>
</protein>
<keyword evidence="4" id="KW-1185">Reference proteome</keyword>
<dbReference type="EMBL" id="CBTK010000256">
    <property type="protein sequence ID" value="CDH46283.1"/>
    <property type="molecule type" value="Genomic_DNA"/>
</dbReference>
<dbReference type="PANTHER" id="PTHR13420:SF7">
    <property type="entry name" value="UPF0235 PROTEIN C15ORF40"/>
    <property type="match status" value="1"/>
</dbReference>
<evidence type="ECO:0000256" key="2">
    <source>
        <dbReference type="HAMAP-Rule" id="MF_00634"/>
    </source>
</evidence>
<dbReference type="Pfam" id="PF02594">
    <property type="entry name" value="DUF167"/>
    <property type="match status" value="1"/>
</dbReference>
<accession>A0A7U7J5D5</accession>
<dbReference type="PANTHER" id="PTHR13420">
    <property type="entry name" value="UPF0235 PROTEIN C15ORF40"/>
    <property type="match status" value="1"/>
</dbReference>
<organism evidence="3 4">
    <name type="scientific">Candidatus Contendobacter odensis Run_B_J11</name>
    <dbReference type="NCBI Taxonomy" id="1400861"/>
    <lineage>
        <taxon>Bacteria</taxon>
        <taxon>Pseudomonadati</taxon>
        <taxon>Pseudomonadota</taxon>
        <taxon>Gammaproteobacteria</taxon>
        <taxon>Candidatus Competibacteraceae</taxon>
        <taxon>Candidatus Contendibacter</taxon>
    </lineage>
</organism>
<sequence>MDTGGYRWEGADLILYTRIQPRASRDQWAESREGRFRVRITAPPVDGQANAHLREFLAALFGVAKSQVALLTGETGRDKRLRIVMPKRLPPGIEPPAPA</sequence>
<comment type="caution">
    <text evidence="3">The sequence shown here is derived from an EMBL/GenBank/DDBJ whole genome shotgun (WGS) entry which is preliminary data.</text>
</comment>
<dbReference type="NCBIfam" id="TIGR00251">
    <property type="entry name" value="DUF167 family protein"/>
    <property type="match status" value="1"/>
</dbReference>
<dbReference type="OrthoDB" id="9800587at2"/>
<dbReference type="InterPro" id="IPR036591">
    <property type="entry name" value="YggU-like_sf"/>
</dbReference>
<dbReference type="SMART" id="SM01152">
    <property type="entry name" value="DUF167"/>
    <property type="match status" value="1"/>
</dbReference>
<evidence type="ECO:0000256" key="1">
    <source>
        <dbReference type="ARBA" id="ARBA00010364"/>
    </source>
</evidence>
<name>A0A7U7J5D5_9GAMM</name>
<evidence type="ECO:0000313" key="4">
    <source>
        <dbReference type="Proteomes" id="UP000019184"/>
    </source>
</evidence>